<feature type="domain" description="Ig-like" evidence="1">
    <location>
        <begin position="18"/>
        <end position="81"/>
    </location>
</feature>
<dbReference type="PROSITE" id="PS50835">
    <property type="entry name" value="IG_LIKE"/>
    <property type="match status" value="1"/>
</dbReference>
<evidence type="ECO:0000259" key="1">
    <source>
        <dbReference type="PROSITE" id="PS50835"/>
    </source>
</evidence>
<dbReference type="InterPro" id="IPR036179">
    <property type="entry name" value="Ig-like_dom_sf"/>
</dbReference>
<keyword evidence="3" id="KW-1185">Reference proteome</keyword>
<dbReference type="InterPro" id="IPR007110">
    <property type="entry name" value="Ig-like_dom"/>
</dbReference>
<evidence type="ECO:0000313" key="3">
    <source>
        <dbReference type="Proteomes" id="UP000472269"/>
    </source>
</evidence>
<dbReference type="Ensembl" id="ENSACUT00000020514.1">
    <property type="protein sequence ID" value="ENSACUP00000019226.1"/>
    <property type="gene ID" value="ENSACUG00000012883.1"/>
</dbReference>
<sequence>CKLHFIVGGYAYLLPKTSVVLRCPTRRFRKSMITWEKDDKRLINSAHITIAPYGYVKIHHLKPSDTGTYTCIAGPAQENFVIKLIGSNKKIIAGQPAGIREEEAMRKVSLNEALWYDDIVSRLLQHRHWPGENLESWEAQESTERNTSSEEDQIVHPHLYKLRCAGPRCSLRT</sequence>
<dbReference type="Gene3D" id="2.60.40.10">
    <property type="entry name" value="Immunoglobulins"/>
    <property type="match status" value="1"/>
</dbReference>
<dbReference type="SUPFAM" id="SSF48726">
    <property type="entry name" value="Immunoglobulin"/>
    <property type="match status" value="1"/>
</dbReference>
<dbReference type="FunFam" id="2.60.40.10:FF:000487">
    <property type="entry name" value="ADAMTS-like 3 isoform 1"/>
    <property type="match status" value="1"/>
</dbReference>
<dbReference type="Proteomes" id="UP000472269">
    <property type="component" value="Unplaced"/>
</dbReference>
<organism evidence="2 3">
    <name type="scientific">Athene cunicularia</name>
    <name type="common">Burrowing owl</name>
    <name type="synonym">Speotyto cunicularia</name>
    <dbReference type="NCBI Taxonomy" id="194338"/>
    <lineage>
        <taxon>Eukaryota</taxon>
        <taxon>Metazoa</taxon>
        <taxon>Chordata</taxon>
        <taxon>Craniata</taxon>
        <taxon>Vertebrata</taxon>
        <taxon>Euteleostomi</taxon>
        <taxon>Archelosauria</taxon>
        <taxon>Archosauria</taxon>
        <taxon>Dinosauria</taxon>
        <taxon>Saurischia</taxon>
        <taxon>Theropoda</taxon>
        <taxon>Coelurosauria</taxon>
        <taxon>Aves</taxon>
        <taxon>Neognathae</taxon>
        <taxon>Neoaves</taxon>
        <taxon>Telluraves</taxon>
        <taxon>Strigiformes</taxon>
        <taxon>Strigidae</taxon>
        <taxon>Athene</taxon>
    </lineage>
</organism>
<evidence type="ECO:0000313" key="2">
    <source>
        <dbReference type="Ensembl" id="ENSACUP00000019226.1"/>
    </source>
</evidence>
<reference evidence="2" key="2">
    <citation type="submission" date="2025-09" db="UniProtKB">
        <authorList>
            <consortium name="Ensembl"/>
        </authorList>
    </citation>
    <scope>IDENTIFICATION</scope>
</reference>
<dbReference type="InterPro" id="IPR013783">
    <property type="entry name" value="Ig-like_fold"/>
</dbReference>
<accession>A0A663N695</accession>
<dbReference type="Pfam" id="PF13927">
    <property type="entry name" value="Ig_3"/>
    <property type="match status" value="1"/>
</dbReference>
<dbReference type="SMART" id="SM00408">
    <property type="entry name" value="IGc2"/>
    <property type="match status" value="1"/>
</dbReference>
<dbReference type="AlphaFoldDB" id="A0A663N695"/>
<dbReference type="InterPro" id="IPR003598">
    <property type="entry name" value="Ig_sub2"/>
</dbReference>
<reference evidence="2" key="1">
    <citation type="submission" date="2025-08" db="UniProtKB">
        <authorList>
            <consortium name="Ensembl"/>
        </authorList>
    </citation>
    <scope>IDENTIFICATION</scope>
</reference>
<proteinExistence type="predicted"/>
<protein>
    <recommendedName>
        <fullName evidence="1">Ig-like domain-containing protein</fullName>
    </recommendedName>
</protein>
<name>A0A663N695_ATHCN</name>